<accession>A0A0F9MB68</accession>
<comment type="caution">
    <text evidence="2">The sequence shown here is derived from an EMBL/GenBank/DDBJ whole genome shotgun (WGS) entry which is preliminary data.</text>
</comment>
<dbReference type="Gene3D" id="1.10.1750.10">
    <property type="match status" value="1"/>
</dbReference>
<dbReference type="InterPro" id="IPR013159">
    <property type="entry name" value="DnaA_C"/>
</dbReference>
<name>A0A0F9MB68_9ZZZZ</name>
<dbReference type="PROSITE" id="PS01008">
    <property type="entry name" value="DNAA"/>
    <property type="match status" value="1"/>
</dbReference>
<dbReference type="SUPFAM" id="SSF48295">
    <property type="entry name" value="TrpR-like"/>
    <property type="match status" value="1"/>
</dbReference>
<dbReference type="InterPro" id="IPR010921">
    <property type="entry name" value="Trp_repressor/repl_initiator"/>
</dbReference>
<dbReference type="EMBL" id="LAZR01005083">
    <property type="protein sequence ID" value="KKN02994.1"/>
    <property type="molecule type" value="Genomic_DNA"/>
</dbReference>
<feature type="domain" description="Chromosomal replication initiator DnaA C-terminal" evidence="1">
    <location>
        <begin position="8"/>
        <end position="77"/>
    </location>
</feature>
<dbReference type="GO" id="GO:0003688">
    <property type="term" value="F:DNA replication origin binding"/>
    <property type="evidence" value="ECO:0007669"/>
    <property type="project" value="InterPro"/>
</dbReference>
<dbReference type="PANTHER" id="PTHR30050">
    <property type="entry name" value="CHROMOSOMAL REPLICATION INITIATOR PROTEIN DNAA"/>
    <property type="match status" value="1"/>
</dbReference>
<protein>
    <recommendedName>
        <fullName evidence="1">Chromosomal replication initiator DnaA C-terminal domain-containing protein</fullName>
    </recommendedName>
</protein>
<dbReference type="InterPro" id="IPR018312">
    <property type="entry name" value="Chromosome_initiator_DnaA_CS"/>
</dbReference>
<gene>
    <name evidence="2" type="ORF">LCGC14_1112040</name>
</gene>
<sequence>KERLKFISIEDILNTVTKHFGVQISQLHSKRKFKSITLPRQIAMYLARRLTNLSLEEIGGYMGGRDHTTVMHADGKIQKLKKADRNMSTMLRKIEKELVRRK</sequence>
<dbReference type="CDD" id="cd06571">
    <property type="entry name" value="Bac_DnaA_C"/>
    <property type="match status" value="1"/>
</dbReference>
<dbReference type="AlphaFoldDB" id="A0A0F9MB68"/>
<evidence type="ECO:0000259" key="1">
    <source>
        <dbReference type="SMART" id="SM00760"/>
    </source>
</evidence>
<dbReference type="PANTHER" id="PTHR30050:SF2">
    <property type="entry name" value="CHROMOSOMAL REPLICATION INITIATOR PROTEIN DNAA"/>
    <property type="match status" value="1"/>
</dbReference>
<dbReference type="GO" id="GO:0005886">
    <property type="term" value="C:plasma membrane"/>
    <property type="evidence" value="ECO:0007669"/>
    <property type="project" value="TreeGrafter"/>
</dbReference>
<reference evidence="2" key="1">
    <citation type="journal article" date="2015" name="Nature">
        <title>Complex archaea that bridge the gap between prokaryotes and eukaryotes.</title>
        <authorList>
            <person name="Spang A."/>
            <person name="Saw J.H."/>
            <person name="Jorgensen S.L."/>
            <person name="Zaremba-Niedzwiedzka K."/>
            <person name="Martijn J."/>
            <person name="Lind A.E."/>
            <person name="van Eijk R."/>
            <person name="Schleper C."/>
            <person name="Guy L."/>
            <person name="Ettema T.J."/>
        </authorList>
    </citation>
    <scope>NUCLEOTIDE SEQUENCE</scope>
</reference>
<dbReference type="SMART" id="SM00760">
    <property type="entry name" value="Bac_DnaA_C"/>
    <property type="match status" value="1"/>
</dbReference>
<dbReference type="Pfam" id="PF08299">
    <property type="entry name" value="Bac_DnaA_C"/>
    <property type="match status" value="1"/>
</dbReference>
<dbReference type="GO" id="GO:0006270">
    <property type="term" value="P:DNA replication initiation"/>
    <property type="evidence" value="ECO:0007669"/>
    <property type="project" value="InterPro"/>
</dbReference>
<evidence type="ECO:0000313" key="2">
    <source>
        <dbReference type="EMBL" id="KKN02994.1"/>
    </source>
</evidence>
<dbReference type="GO" id="GO:0005524">
    <property type="term" value="F:ATP binding"/>
    <property type="evidence" value="ECO:0007669"/>
    <property type="project" value="InterPro"/>
</dbReference>
<proteinExistence type="predicted"/>
<dbReference type="GO" id="GO:0006275">
    <property type="term" value="P:regulation of DNA replication"/>
    <property type="evidence" value="ECO:0007669"/>
    <property type="project" value="InterPro"/>
</dbReference>
<feature type="non-terminal residue" evidence="2">
    <location>
        <position position="1"/>
    </location>
</feature>
<organism evidence="2">
    <name type="scientific">marine sediment metagenome</name>
    <dbReference type="NCBI Taxonomy" id="412755"/>
    <lineage>
        <taxon>unclassified sequences</taxon>
        <taxon>metagenomes</taxon>
        <taxon>ecological metagenomes</taxon>
    </lineage>
</organism>